<dbReference type="PROSITE" id="PS51257">
    <property type="entry name" value="PROKAR_LIPOPROTEIN"/>
    <property type="match status" value="1"/>
</dbReference>
<dbReference type="AlphaFoldDB" id="A0A927AT64"/>
<dbReference type="EMBL" id="JACWZY010000001">
    <property type="protein sequence ID" value="MBD2699387.1"/>
    <property type="molecule type" value="Genomic_DNA"/>
</dbReference>
<evidence type="ECO:0008006" key="3">
    <source>
        <dbReference type="Google" id="ProtNLM"/>
    </source>
</evidence>
<sequence length="142" mass="15824">MKRFHSYLGCLILASLVSCKQEKTTPCKAPQRVTVDSECYAGNGLKFTASDYGDTPLSFEWNVVALKDTSRVNGWTPKDEKIRMIASNTFVVPDSLVTNYQRLIVEVAANCQGQLKHSTYYAFVKKRSAATNCVTWASQNSL</sequence>
<protein>
    <recommendedName>
        <fullName evidence="3">Lipoprotein</fullName>
    </recommendedName>
</protein>
<dbReference type="RefSeq" id="WP_190885230.1">
    <property type="nucleotide sequence ID" value="NZ_JACWZY010000001.1"/>
</dbReference>
<name>A0A927AT64_9BACT</name>
<gene>
    <name evidence="1" type="ORF">IC229_01975</name>
</gene>
<comment type="caution">
    <text evidence="1">The sequence shown here is derived from an EMBL/GenBank/DDBJ whole genome shotgun (WGS) entry which is preliminary data.</text>
</comment>
<accession>A0A927AT64</accession>
<dbReference type="Proteomes" id="UP000598820">
    <property type="component" value="Unassembled WGS sequence"/>
</dbReference>
<keyword evidence="2" id="KW-1185">Reference proteome</keyword>
<evidence type="ECO:0000313" key="2">
    <source>
        <dbReference type="Proteomes" id="UP000598820"/>
    </source>
</evidence>
<evidence type="ECO:0000313" key="1">
    <source>
        <dbReference type="EMBL" id="MBD2699387.1"/>
    </source>
</evidence>
<proteinExistence type="predicted"/>
<organism evidence="1 2">
    <name type="scientific">Spirosoma profusum</name>
    <dbReference type="NCBI Taxonomy" id="2771354"/>
    <lineage>
        <taxon>Bacteria</taxon>
        <taxon>Pseudomonadati</taxon>
        <taxon>Bacteroidota</taxon>
        <taxon>Cytophagia</taxon>
        <taxon>Cytophagales</taxon>
        <taxon>Cytophagaceae</taxon>
        <taxon>Spirosoma</taxon>
    </lineage>
</organism>
<reference evidence="1" key="1">
    <citation type="submission" date="2020-09" db="EMBL/GenBank/DDBJ databases">
        <authorList>
            <person name="Kim M.K."/>
        </authorList>
    </citation>
    <scope>NUCLEOTIDE SEQUENCE</scope>
    <source>
        <strain evidence="1">BT702</strain>
    </source>
</reference>